<evidence type="ECO:0000313" key="3">
    <source>
        <dbReference type="EnsemblProtists" id="PYU1_T002526"/>
    </source>
</evidence>
<dbReference type="Proteomes" id="UP000019132">
    <property type="component" value="Unassembled WGS sequence"/>
</dbReference>
<evidence type="ECO:0000256" key="1">
    <source>
        <dbReference type="SAM" id="MobiDB-lite"/>
    </source>
</evidence>
<dbReference type="EnsemblProtists" id="PYU1_T002526">
    <property type="protein sequence ID" value="PYU1_T002526"/>
    <property type="gene ID" value="PYU1_G002523"/>
</dbReference>
<reference evidence="3" key="3">
    <citation type="submission" date="2014-11" db="UniProtKB">
        <authorList>
            <consortium name="EnsemblProtists"/>
        </authorList>
    </citation>
    <scope>IDENTIFICATION</scope>
    <source>
        <strain evidence="3">DAOM BR144</strain>
    </source>
</reference>
<dbReference type="AlphaFoldDB" id="K3WC35"/>
<sequence>MKARTTSLSHSASSRRRGGRRSGFSPAVRHQILRIEAIAIFIAALTGILCGLVSIWLEALIPTSFVESHSGFVHCVCVVLINIAVSIFEVNGMYLTAVVCAFRLTVCTNPKLYPQDAEREFLARSIARAALQVGHRKDKIFGIDPMKGSPRLVLFLTYLMFKGKRYMLKFLLKLLIKRVLWRAAAKSALSLIVLPINGVMNAWNLRNVMLNCRVCIIGPPCAIDVLEVFFLEDGSFSPQQRVDYICAMGCNLVCKRSVPPNLEIMLDHMRHRWITPKLWPVSEGCICASNSQESCPVHLLDDIDRFIVALELYASHGDAKLSGGLAARQHIRNVFFLLIVALIINGKLDWVERRLYFRVCQATKVQARWTDILRLKDDFVKGKGIHVDTVYALIVEIDHSEANSRVPLREALTYFWNRISGLLA</sequence>
<evidence type="ECO:0000256" key="2">
    <source>
        <dbReference type="SAM" id="Phobius"/>
    </source>
</evidence>
<dbReference type="HOGENOM" id="CLU_033203_0_0_1"/>
<keyword evidence="2" id="KW-0472">Membrane</keyword>
<keyword evidence="2" id="KW-1133">Transmembrane helix</keyword>
<keyword evidence="2" id="KW-0812">Transmembrane</keyword>
<protein>
    <submittedName>
        <fullName evidence="3">Uncharacterized protein</fullName>
    </submittedName>
</protein>
<proteinExistence type="predicted"/>
<reference evidence="4" key="1">
    <citation type="journal article" date="2010" name="Genome Biol.">
        <title>Genome sequence of the necrotrophic plant pathogen Pythium ultimum reveals original pathogenicity mechanisms and effector repertoire.</title>
        <authorList>
            <person name="Levesque C.A."/>
            <person name="Brouwer H."/>
            <person name="Cano L."/>
            <person name="Hamilton J.P."/>
            <person name="Holt C."/>
            <person name="Huitema E."/>
            <person name="Raffaele S."/>
            <person name="Robideau G.P."/>
            <person name="Thines M."/>
            <person name="Win J."/>
            <person name="Zerillo M.M."/>
            <person name="Beakes G.W."/>
            <person name="Boore J.L."/>
            <person name="Busam D."/>
            <person name="Dumas B."/>
            <person name="Ferriera S."/>
            <person name="Fuerstenberg S.I."/>
            <person name="Gachon C.M."/>
            <person name="Gaulin E."/>
            <person name="Govers F."/>
            <person name="Grenville-Briggs L."/>
            <person name="Horner N."/>
            <person name="Hostetler J."/>
            <person name="Jiang R.H."/>
            <person name="Johnson J."/>
            <person name="Krajaejun T."/>
            <person name="Lin H."/>
            <person name="Meijer H.J."/>
            <person name="Moore B."/>
            <person name="Morris P."/>
            <person name="Phuntmart V."/>
            <person name="Puiu D."/>
            <person name="Shetty J."/>
            <person name="Stajich J.E."/>
            <person name="Tripathy S."/>
            <person name="Wawra S."/>
            <person name="van West P."/>
            <person name="Whitty B.R."/>
            <person name="Coutinho P.M."/>
            <person name="Henrissat B."/>
            <person name="Martin F."/>
            <person name="Thomas P.D."/>
            <person name="Tyler B.M."/>
            <person name="De Vries R.P."/>
            <person name="Kamoun S."/>
            <person name="Yandell M."/>
            <person name="Tisserat N."/>
            <person name="Buell C.R."/>
        </authorList>
    </citation>
    <scope>NUCLEOTIDE SEQUENCE</scope>
    <source>
        <strain evidence="4">DAOM:BR144</strain>
    </source>
</reference>
<feature type="compositionally biased region" description="Low complexity" evidence="1">
    <location>
        <begin position="1"/>
        <end position="12"/>
    </location>
</feature>
<dbReference type="VEuPathDB" id="FungiDB:PYU1_G002523"/>
<name>K3WC35_GLOUD</name>
<feature type="transmembrane region" description="Helical" evidence="2">
    <location>
        <begin position="37"/>
        <end position="57"/>
    </location>
</feature>
<feature type="region of interest" description="Disordered" evidence="1">
    <location>
        <begin position="1"/>
        <end position="23"/>
    </location>
</feature>
<evidence type="ECO:0000313" key="4">
    <source>
        <dbReference type="Proteomes" id="UP000019132"/>
    </source>
</evidence>
<keyword evidence="4" id="KW-1185">Reference proteome</keyword>
<organism evidence="3 4">
    <name type="scientific">Globisporangium ultimum (strain ATCC 200006 / CBS 805.95 / DAOM BR144)</name>
    <name type="common">Pythium ultimum</name>
    <dbReference type="NCBI Taxonomy" id="431595"/>
    <lineage>
        <taxon>Eukaryota</taxon>
        <taxon>Sar</taxon>
        <taxon>Stramenopiles</taxon>
        <taxon>Oomycota</taxon>
        <taxon>Peronosporomycetes</taxon>
        <taxon>Pythiales</taxon>
        <taxon>Pythiaceae</taxon>
        <taxon>Globisporangium</taxon>
    </lineage>
</organism>
<dbReference type="OMA" id="EDACFKP"/>
<feature type="transmembrane region" description="Helical" evidence="2">
    <location>
        <begin position="69"/>
        <end position="88"/>
    </location>
</feature>
<reference evidence="4" key="2">
    <citation type="submission" date="2010-04" db="EMBL/GenBank/DDBJ databases">
        <authorList>
            <person name="Buell R."/>
            <person name="Hamilton J."/>
            <person name="Hostetler J."/>
        </authorList>
    </citation>
    <scope>NUCLEOTIDE SEQUENCE [LARGE SCALE GENOMIC DNA]</scope>
    <source>
        <strain evidence="4">DAOM:BR144</strain>
    </source>
</reference>
<accession>K3WC35</accession>
<dbReference type="NCBIfam" id="NF047767">
    <property type="entry name" value="LBF_2804_fam"/>
    <property type="match status" value="1"/>
</dbReference>
<dbReference type="InParanoid" id="K3WC35"/>
<dbReference type="eggNOG" id="ENOG502SGY3">
    <property type="taxonomic scope" value="Eukaryota"/>
</dbReference>
<feature type="transmembrane region" description="Helical" evidence="2">
    <location>
        <begin position="179"/>
        <end position="200"/>
    </location>
</feature>